<dbReference type="RefSeq" id="WP_344789096.1">
    <property type="nucleotide sequence ID" value="NZ_BAABCA010000006.1"/>
</dbReference>
<accession>A0ABP8CF80</accession>
<comment type="caution">
    <text evidence="1">The sequence shown here is derived from an EMBL/GenBank/DDBJ whole genome shotgun (WGS) entry which is preliminary data.</text>
</comment>
<dbReference type="Proteomes" id="UP001501496">
    <property type="component" value="Unassembled WGS sequence"/>
</dbReference>
<organism evidence="1 2">
    <name type="scientific">Postechiella marina</name>
    <dbReference type="NCBI Taxonomy" id="943941"/>
    <lineage>
        <taxon>Bacteria</taxon>
        <taxon>Pseudomonadati</taxon>
        <taxon>Bacteroidota</taxon>
        <taxon>Flavobacteriia</taxon>
        <taxon>Flavobacteriales</taxon>
        <taxon>Flavobacteriaceae</taxon>
        <taxon>Postechiella</taxon>
    </lineage>
</organism>
<evidence type="ECO:0000313" key="2">
    <source>
        <dbReference type="Proteomes" id="UP001501496"/>
    </source>
</evidence>
<protein>
    <recommendedName>
        <fullName evidence="3">Glycine dehydrogenase</fullName>
    </recommendedName>
</protein>
<dbReference type="EMBL" id="BAABCA010000006">
    <property type="protein sequence ID" value="GAA4238582.1"/>
    <property type="molecule type" value="Genomic_DNA"/>
</dbReference>
<evidence type="ECO:0000313" key="1">
    <source>
        <dbReference type="EMBL" id="GAA4238582.1"/>
    </source>
</evidence>
<gene>
    <name evidence="1" type="ORF">GCM10022291_29600</name>
</gene>
<keyword evidence="2" id="KW-1185">Reference proteome</keyword>
<name>A0ABP8CF80_9FLAO</name>
<reference evidence="2" key="1">
    <citation type="journal article" date="2019" name="Int. J. Syst. Evol. Microbiol.">
        <title>The Global Catalogue of Microorganisms (GCM) 10K type strain sequencing project: providing services to taxonomists for standard genome sequencing and annotation.</title>
        <authorList>
            <consortium name="The Broad Institute Genomics Platform"/>
            <consortium name="The Broad Institute Genome Sequencing Center for Infectious Disease"/>
            <person name="Wu L."/>
            <person name="Ma J."/>
        </authorList>
    </citation>
    <scope>NUCLEOTIDE SEQUENCE [LARGE SCALE GENOMIC DNA]</scope>
    <source>
        <strain evidence="2">JCM 17630</strain>
    </source>
</reference>
<proteinExistence type="predicted"/>
<evidence type="ECO:0008006" key="3">
    <source>
        <dbReference type="Google" id="ProtNLM"/>
    </source>
</evidence>
<sequence>MSKKNKIFLACDEAQHVCNKTQYKNSTFWEKIKLNIHLLYCAACRKYSSNNSKLTKIVKQSNVDCLDDDCKEAMRKELEKAIKENAL</sequence>